<dbReference type="Proteomes" id="UP000241167">
    <property type="component" value="Unassembled WGS sequence"/>
</dbReference>
<feature type="transmembrane region" description="Helical" evidence="1">
    <location>
        <begin position="110"/>
        <end position="129"/>
    </location>
</feature>
<feature type="transmembrane region" description="Helical" evidence="1">
    <location>
        <begin position="376"/>
        <end position="394"/>
    </location>
</feature>
<keyword evidence="1" id="KW-1133">Transmembrane helix</keyword>
<feature type="transmembrane region" description="Helical" evidence="1">
    <location>
        <begin position="186"/>
        <end position="216"/>
    </location>
</feature>
<evidence type="ECO:0000313" key="3">
    <source>
        <dbReference type="Proteomes" id="UP000241167"/>
    </source>
</evidence>
<name>A0A2P7QRV0_9SPHN</name>
<keyword evidence="1" id="KW-0812">Transmembrane</keyword>
<evidence type="ECO:0008006" key="4">
    <source>
        <dbReference type="Google" id="ProtNLM"/>
    </source>
</evidence>
<proteinExistence type="predicted"/>
<feature type="transmembrane region" description="Helical" evidence="1">
    <location>
        <begin position="135"/>
        <end position="156"/>
    </location>
</feature>
<feature type="transmembrane region" description="Helical" evidence="1">
    <location>
        <begin position="228"/>
        <end position="247"/>
    </location>
</feature>
<protein>
    <recommendedName>
        <fullName evidence="4">AcrB/AcrD/AcrF family protein</fullName>
    </recommendedName>
</protein>
<feature type="transmembrane region" description="Helical" evidence="1">
    <location>
        <begin position="425"/>
        <end position="448"/>
    </location>
</feature>
<keyword evidence="3" id="KW-1185">Reference proteome</keyword>
<sequence length="607" mass="64927">MNAPATPPAEAGFRRRHLLLAWLGVCMIAAWLRRGQIAGFTLLDPDDHLRLVQVRDWLAGQGWFDLTQYRIQPAAGLTMHWSRLVDLPIAAGIRVLQPLLGTDAAERTTVILWPLVLLGLTMLIVAKFTSRLAEGNTPLVAALLIAGAPVTLVQFLPLRIDHHGWQILLAGLALLGLLSAEPRRSGIVAGAAMAAWLHVSIEGLPLAVLAGGLLGLRYIIDAAEARRLIAYLGTLVALTLTLLAATRLPQYWLTSYCDAMSPAYFVPMALVAALLWAGSRTPWMASAGARLGLVGASAILGAAGLLLIDPVCAANPFSTLDPLVARWWYLLIPEGLPIWRQPLESAVLLLWLPLIAIPGTWIGYRTAADDRARRDWTTLAFMFASALAIAFLVFRAGAVAQLFALPGAATLALAAIRRAQALKWVLLRVPFSAAVGMLPLPVLPALALNRVSPTAAIPSGGPVGDECDGPIAIAALRALPPSRLLAPLNVGPALLNYTRHSTLAAGYHRSNLAMRDAMLAFMSPPERSAQILRAHAVHYVLICATGAETGNYATDRPGGLMARLRDDKAPEWLERVPVAGASNMRIWKVNWTKAPGGEKAHGGAGTR</sequence>
<dbReference type="AlphaFoldDB" id="A0A2P7QRV0"/>
<evidence type="ECO:0000256" key="1">
    <source>
        <dbReference type="SAM" id="Phobius"/>
    </source>
</evidence>
<feature type="transmembrane region" description="Helical" evidence="1">
    <location>
        <begin position="259"/>
        <end position="277"/>
    </location>
</feature>
<dbReference type="OrthoDB" id="1082056at2"/>
<accession>A0A2P7QRV0</accession>
<feature type="transmembrane region" description="Helical" evidence="1">
    <location>
        <begin position="400"/>
        <end position="416"/>
    </location>
</feature>
<feature type="transmembrane region" description="Helical" evidence="1">
    <location>
        <begin position="16"/>
        <end position="32"/>
    </location>
</feature>
<dbReference type="RefSeq" id="WP_106512834.1">
    <property type="nucleotide sequence ID" value="NZ_PXYI01000003.1"/>
</dbReference>
<comment type="caution">
    <text evidence="2">The sequence shown here is derived from an EMBL/GenBank/DDBJ whole genome shotgun (WGS) entry which is preliminary data.</text>
</comment>
<organism evidence="2 3">
    <name type="scientific">Allosphingosinicella deserti</name>
    <dbReference type="NCBI Taxonomy" id="2116704"/>
    <lineage>
        <taxon>Bacteria</taxon>
        <taxon>Pseudomonadati</taxon>
        <taxon>Pseudomonadota</taxon>
        <taxon>Alphaproteobacteria</taxon>
        <taxon>Sphingomonadales</taxon>
        <taxon>Sphingomonadaceae</taxon>
        <taxon>Allosphingosinicella</taxon>
    </lineage>
</organism>
<evidence type="ECO:0000313" key="2">
    <source>
        <dbReference type="EMBL" id="PSJ40685.1"/>
    </source>
</evidence>
<feature type="transmembrane region" description="Helical" evidence="1">
    <location>
        <begin position="346"/>
        <end position="364"/>
    </location>
</feature>
<feature type="transmembrane region" description="Helical" evidence="1">
    <location>
        <begin position="289"/>
        <end position="308"/>
    </location>
</feature>
<gene>
    <name evidence="2" type="ORF">C7I55_10245</name>
</gene>
<reference evidence="2 3" key="1">
    <citation type="submission" date="2018-03" db="EMBL/GenBank/DDBJ databases">
        <title>The draft genome of Sphingosinicella sp. GL-C-18.</title>
        <authorList>
            <person name="Liu L."/>
            <person name="Li L."/>
            <person name="Liang L."/>
            <person name="Zhang X."/>
            <person name="Wang T."/>
        </authorList>
    </citation>
    <scope>NUCLEOTIDE SEQUENCE [LARGE SCALE GENOMIC DNA]</scope>
    <source>
        <strain evidence="2 3">GL-C-18</strain>
    </source>
</reference>
<keyword evidence="1" id="KW-0472">Membrane</keyword>
<dbReference type="EMBL" id="PXYI01000003">
    <property type="protein sequence ID" value="PSJ40685.1"/>
    <property type="molecule type" value="Genomic_DNA"/>
</dbReference>